<evidence type="ECO:0000313" key="3">
    <source>
        <dbReference type="Proteomes" id="UP000051952"/>
    </source>
</evidence>
<sequence>MMNSVTRQQRETSPIPHLVGRGAPRAFRLDWYQ</sequence>
<organism evidence="2 3">
    <name type="scientific">Bodo saltans</name>
    <name type="common">Flagellated protozoan</name>
    <dbReference type="NCBI Taxonomy" id="75058"/>
    <lineage>
        <taxon>Eukaryota</taxon>
        <taxon>Discoba</taxon>
        <taxon>Euglenozoa</taxon>
        <taxon>Kinetoplastea</taxon>
        <taxon>Metakinetoplastina</taxon>
        <taxon>Eubodonida</taxon>
        <taxon>Bodonidae</taxon>
        <taxon>Bodo</taxon>
    </lineage>
</organism>
<protein>
    <submittedName>
        <fullName evidence="2">Uncharacterized protein</fullName>
    </submittedName>
</protein>
<name>A0A0S4J098_BODSA</name>
<evidence type="ECO:0000256" key="1">
    <source>
        <dbReference type="SAM" id="MobiDB-lite"/>
    </source>
</evidence>
<keyword evidence="3" id="KW-1185">Reference proteome</keyword>
<gene>
    <name evidence="2" type="ORF">BSAL_67985</name>
</gene>
<dbReference type="AlphaFoldDB" id="A0A0S4J098"/>
<feature type="region of interest" description="Disordered" evidence="1">
    <location>
        <begin position="1"/>
        <end position="20"/>
    </location>
</feature>
<dbReference type="VEuPathDB" id="TriTrypDB:BSAL_67985"/>
<dbReference type="EMBL" id="CYKH01000465">
    <property type="protein sequence ID" value="CUF96490.1"/>
    <property type="molecule type" value="Genomic_DNA"/>
</dbReference>
<evidence type="ECO:0000313" key="2">
    <source>
        <dbReference type="EMBL" id="CUF96490.1"/>
    </source>
</evidence>
<accession>A0A0S4J098</accession>
<reference evidence="3" key="1">
    <citation type="submission" date="2015-09" db="EMBL/GenBank/DDBJ databases">
        <authorList>
            <consortium name="Pathogen Informatics"/>
        </authorList>
    </citation>
    <scope>NUCLEOTIDE SEQUENCE [LARGE SCALE GENOMIC DNA]</scope>
    <source>
        <strain evidence="3">Lake Konstanz</strain>
    </source>
</reference>
<dbReference type="Proteomes" id="UP000051952">
    <property type="component" value="Unassembled WGS sequence"/>
</dbReference>
<proteinExistence type="predicted"/>